<comment type="caution">
    <text evidence="2">The sequence shown here is derived from an EMBL/GenBank/DDBJ whole genome shotgun (WGS) entry which is preliminary data.</text>
</comment>
<dbReference type="EMBL" id="JAKRRY010000052">
    <property type="protein sequence ID" value="MCW8348946.1"/>
    <property type="molecule type" value="Genomic_DNA"/>
</dbReference>
<sequence length="265" mass="30499">MRIKLFIGLIFSVFFGWYLCSMVLIPLATEGYQSTLKIWFEWQTFNAGMVALLAAAITAGIAINLDAQARKLEKERARCESKRNFIAARAFLPHALANIDTYAQQCSTSLRSFYLANRLSPRSDEHKEDLAKEFSEHAKPNGFEPTFRDCIKYAEDENSEKMTQLLVELQVFLSRMSEFENEKSIPSNYALEMLVYSIHFQFRVASFYGFARKGTEIELTPSDQSAYYVRLSTLGDDHEAFSLGNDHSLDRYVERYSKLNELINH</sequence>
<dbReference type="Proteomes" id="UP001155587">
    <property type="component" value="Unassembled WGS sequence"/>
</dbReference>
<reference evidence="2" key="1">
    <citation type="submission" date="2022-02" db="EMBL/GenBank/DDBJ databases">
        <title>Vibrio sp. nov, a new bacterium isolated from seawater.</title>
        <authorList>
            <person name="Yuan Y."/>
        </authorList>
    </citation>
    <scope>NUCLEOTIDE SEQUENCE</scope>
    <source>
        <strain evidence="2">ZSDZ65</strain>
    </source>
</reference>
<keyword evidence="1" id="KW-0472">Membrane</keyword>
<dbReference type="RefSeq" id="WP_265677619.1">
    <property type="nucleotide sequence ID" value="NZ_JAKRRY010000052.1"/>
</dbReference>
<accession>A0A9X3CSY7</accession>
<dbReference type="AlphaFoldDB" id="A0A9X3CSY7"/>
<feature type="transmembrane region" description="Helical" evidence="1">
    <location>
        <begin position="45"/>
        <end position="65"/>
    </location>
</feature>
<gene>
    <name evidence="2" type="ORF">MD535_23415</name>
</gene>
<proteinExistence type="predicted"/>
<feature type="transmembrane region" description="Helical" evidence="1">
    <location>
        <begin position="5"/>
        <end position="25"/>
    </location>
</feature>
<organism evidence="2 3">
    <name type="scientific">Vibrio qingdaonensis</name>
    <dbReference type="NCBI Taxonomy" id="2829491"/>
    <lineage>
        <taxon>Bacteria</taxon>
        <taxon>Pseudomonadati</taxon>
        <taxon>Pseudomonadota</taxon>
        <taxon>Gammaproteobacteria</taxon>
        <taxon>Vibrionales</taxon>
        <taxon>Vibrionaceae</taxon>
        <taxon>Vibrio</taxon>
    </lineage>
</organism>
<keyword evidence="1" id="KW-0812">Transmembrane</keyword>
<evidence type="ECO:0000313" key="3">
    <source>
        <dbReference type="Proteomes" id="UP001155587"/>
    </source>
</evidence>
<evidence type="ECO:0000256" key="1">
    <source>
        <dbReference type="SAM" id="Phobius"/>
    </source>
</evidence>
<keyword evidence="3" id="KW-1185">Reference proteome</keyword>
<keyword evidence="1" id="KW-1133">Transmembrane helix</keyword>
<evidence type="ECO:0000313" key="2">
    <source>
        <dbReference type="EMBL" id="MCW8348946.1"/>
    </source>
</evidence>
<protein>
    <submittedName>
        <fullName evidence="2">Uncharacterized protein</fullName>
    </submittedName>
</protein>
<name>A0A9X3CSY7_9VIBR</name>